<gene>
    <name evidence="2" type="ORF">AHOG_26725</name>
</gene>
<accession>A0A221WAY9</accession>
<keyword evidence="3" id="KW-1185">Reference proteome</keyword>
<sequence>MLLSELWELINREPFGYRPKTTVVESYEMAYGPTVDSFVKHISEVHLARPAGHYNGNTYSETNYLIAGGGVITHSDLSRIWNSQDGIGQVATSAYCLFLGAGGRLAMSNDSQMFNLRTDHPTLPAQRMYSDRTIERTVSEATERAFGFPLSVNRYSGSEITLHVGNVSSPETMPPSEEYLRELFELPLLRDQGDGVRAFIGMLLPIVTSQYPLVIIDEPEAFLHPPQAYLFGKLLSEQRNNGTQIIIATHSEDIIKGVASVGSSENISISRITRANRGNSVSQIDTSALRQLFTDPLLKFYPVLGGLFSQGTILCESDSDCTYYRAILDSQPDVEGVKSAARKNVHFSYGNGLSRMARMADVLIAAGVPAAVIVDIDFLRDDADFSRLVTVMGGTPEHFKTHRNVISSVVSGWGSKVNRIAARARTAAAFDSSADKFLSNSEIKEIQESVSPVSGWRRLKADGVQILSGNSISSFRVIDQGLRELGIFVVPCGELERFHKDVPSRNKAEWLRVVIETERFKSSTEARLLIDSVIDYIAEPRSRSSAGTRGRKRED</sequence>
<dbReference type="Pfam" id="PF13304">
    <property type="entry name" value="AAA_21"/>
    <property type="match status" value="1"/>
</dbReference>
<dbReference type="InterPro" id="IPR051396">
    <property type="entry name" value="Bact_Antivir_Def_Nuclease"/>
</dbReference>
<dbReference type="AlphaFoldDB" id="A0A221WAY9"/>
<evidence type="ECO:0000313" key="2">
    <source>
        <dbReference type="EMBL" id="ASO22944.1"/>
    </source>
</evidence>
<dbReference type="CDD" id="cd00267">
    <property type="entry name" value="ABC_ATPase"/>
    <property type="match status" value="1"/>
</dbReference>
<dbReference type="InterPro" id="IPR003959">
    <property type="entry name" value="ATPase_AAA_core"/>
</dbReference>
<dbReference type="Proteomes" id="UP000204221">
    <property type="component" value="Chromosome"/>
</dbReference>
<reference evidence="2 3" key="1">
    <citation type="submission" date="2017-07" db="EMBL/GenBank/DDBJ databases">
        <title>Complete genome sequence of Actinoalloteichus hoggarensis DSM 45943, type strain of Actinoalloteichus hoggarensis.</title>
        <authorList>
            <person name="Ruckert C."/>
            <person name="Nouioui I."/>
            <person name="Willmese J."/>
            <person name="van Wezel G."/>
            <person name="Klenk H.-P."/>
            <person name="Kalinowski J."/>
            <person name="Zotchev S.B."/>
        </authorList>
    </citation>
    <scope>NUCLEOTIDE SEQUENCE [LARGE SCALE GENOMIC DNA]</scope>
    <source>
        <strain evidence="2 3">DSM 45943</strain>
    </source>
</reference>
<dbReference type="InterPro" id="IPR027417">
    <property type="entry name" value="P-loop_NTPase"/>
</dbReference>
<evidence type="ECO:0000313" key="3">
    <source>
        <dbReference type="Proteomes" id="UP000204221"/>
    </source>
</evidence>
<dbReference type="EMBL" id="CP022521">
    <property type="protein sequence ID" value="ASO22944.1"/>
    <property type="molecule type" value="Genomic_DNA"/>
</dbReference>
<dbReference type="SUPFAM" id="SSF52540">
    <property type="entry name" value="P-loop containing nucleoside triphosphate hydrolases"/>
    <property type="match status" value="1"/>
</dbReference>
<name>A0A221WAY9_9PSEU</name>
<dbReference type="PANTHER" id="PTHR43581">
    <property type="entry name" value="ATP/GTP PHOSPHATASE"/>
    <property type="match status" value="1"/>
</dbReference>
<dbReference type="GO" id="GO:0016887">
    <property type="term" value="F:ATP hydrolysis activity"/>
    <property type="evidence" value="ECO:0007669"/>
    <property type="project" value="InterPro"/>
</dbReference>
<protein>
    <recommendedName>
        <fullName evidence="1">ATPase AAA-type core domain-containing protein</fullName>
    </recommendedName>
</protein>
<dbReference type="GO" id="GO:0005524">
    <property type="term" value="F:ATP binding"/>
    <property type="evidence" value="ECO:0007669"/>
    <property type="project" value="InterPro"/>
</dbReference>
<feature type="domain" description="ATPase AAA-type core" evidence="1">
    <location>
        <begin position="190"/>
        <end position="251"/>
    </location>
</feature>
<organism evidence="2 3">
    <name type="scientific">Actinoalloteichus hoggarensis</name>
    <dbReference type="NCBI Taxonomy" id="1470176"/>
    <lineage>
        <taxon>Bacteria</taxon>
        <taxon>Bacillati</taxon>
        <taxon>Actinomycetota</taxon>
        <taxon>Actinomycetes</taxon>
        <taxon>Pseudonocardiales</taxon>
        <taxon>Pseudonocardiaceae</taxon>
        <taxon>Actinoalloteichus</taxon>
    </lineage>
</organism>
<dbReference type="PANTHER" id="PTHR43581:SF4">
    <property type="entry name" value="ATP_GTP PHOSPHATASE"/>
    <property type="match status" value="1"/>
</dbReference>
<dbReference type="KEGG" id="ahg:AHOG_26725"/>
<dbReference type="Gene3D" id="3.40.50.300">
    <property type="entry name" value="P-loop containing nucleotide triphosphate hydrolases"/>
    <property type="match status" value="1"/>
</dbReference>
<proteinExistence type="predicted"/>
<evidence type="ECO:0000259" key="1">
    <source>
        <dbReference type="Pfam" id="PF13304"/>
    </source>
</evidence>